<organism evidence="2 3">
    <name type="scientific">Paenibacillus oenotherae</name>
    <dbReference type="NCBI Taxonomy" id="1435645"/>
    <lineage>
        <taxon>Bacteria</taxon>
        <taxon>Bacillati</taxon>
        <taxon>Bacillota</taxon>
        <taxon>Bacilli</taxon>
        <taxon>Bacillales</taxon>
        <taxon>Paenibacillaceae</taxon>
        <taxon>Paenibacillus</taxon>
    </lineage>
</organism>
<feature type="transmembrane region" description="Helical" evidence="1">
    <location>
        <begin position="113"/>
        <end position="131"/>
    </location>
</feature>
<keyword evidence="1" id="KW-0812">Transmembrane</keyword>
<protein>
    <recommendedName>
        <fullName evidence="4">DUF3169 family protein</fullName>
    </recommendedName>
</protein>
<keyword evidence="1" id="KW-1133">Transmembrane helix</keyword>
<comment type="caution">
    <text evidence="2">The sequence shown here is derived from an EMBL/GenBank/DDBJ whole genome shotgun (WGS) entry which is preliminary data.</text>
</comment>
<accession>A0ABS7D8W5</accession>
<sequence>MSYQGLRSLVSMITAILILGAYSTYAYGRVQSGAIAPDDMKFWAGAMLMFVGIGIVAAIVIQIIFHILLSVGVAVQEKIRKGECDGKEIEKTIESEMVADEMDKLIELKSARIGFIIVAIGFITALVSQVIHDSSAVMLNIMFVSFYAASLLGGVVQLYYYRKGV</sequence>
<name>A0ABS7D8W5_9BACL</name>
<keyword evidence="1" id="KW-0472">Membrane</keyword>
<evidence type="ECO:0000313" key="3">
    <source>
        <dbReference type="Proteomes" id="UP000812277"/>
    </source>
</evidence>
<gene>
    <name evidence="2" type="ORF">K0T92_16375</name>
</gene>
<dbReference type="Proteomes" id="UP000812277">
    <property type="component" value="Unassembled WGS sequence"/>
</dbReference>
<feature type="transmembrane region" description="Helical" evidence="1">
    <location>
        <begin position="137"/>
        <end position="161"/>
    </location>
</feature>
<evidence type="ECO:0000256" key="1">
    <source>
        <dbReference type="SAM" id="Phobius"/>
    </source>
</evidence>
<proteinExistence type="predicted"/>
<reference evidence="2 3" key="1">
    <citation type="submission" date="2021-07" db="EMBL/GenBank/DDBJ databases">
        <title>Paenibacillus radiodurans sp. nov., isolated from the southeastern edge of Tengger Desert.</title>
        <authorList>
            <person name="Zhang G."/>
        </authorList>
    </citation>
    <scope>NUCLEOTIDE SEQUENCE [LARGE SCALE GENOMIC DNA]</scope>
    <source>
        <strain evidence="2 3">DT7-4</strain>
    </source>
</reference>
<keyword evidence="3" id="KW-1185">Reference proteome</keyword>
<evidence type="ECO:0008006" key="4">
    <source>
        <dbReference type="Google" id="ProtNLM"/>
    </source>
</evidence>
<dbReference type="EMBL" id="JAHZIJ010000012">
    <property type="protein sequence ID" value="MBW7476310.1"/>
    <property type="molecule type" value="Genomic_DNA"/>
</dbReference>
<evidence type="ECO:0000313" key="2">
    <source>
        <dbReference type="EMBL" id="MBW7476310.1"/>
    </source>
</evidence>
<dbReference type="RefSeq" id="WP_219873553.1">
    <property type="nucleotide sequence ID" value="NZ_JAHZIJ010000012.1"/>
</dbReference>
<feature type="transmembrane region" description="Helical" evidence="1">
    <location>
        <begin position="42"/>
        <end position="71"/>
    </location>
</feature>